<evidence type="ECO:0000313" key="2">
    <source>
        <dbReference type="Proteomes" id="UP000013042"/>
    </source>
</evidence>
<evidence type="ECO:0000313" key="1">
    <source>
        <dbReference type="EMBL" id="ENO88025.1"/>
    </source>
</evidence>
<accession>N6Y904</accession>
<name>N6Y904_THASP</name>
<dbReference type="RefSeq" id="WP_004300051.1">
    <property type="nucleotide sequence ID" value="NZ_AMXD01000010.1"/>
</dbReference>
<dbReference type="EMBL" id="AMXD01000010">
    <property type="protein sequence ID" value="ENO88025.1"/>
    <property type="molecule type" value="Genomic_DNA"/>
</dbReference>
<dbReference type="AlphaFoldDB" id="N6Y904"/>
<dbReference type="Proteomes" id="UP000013042">
    <property type="component" value="Unassembled WGS sequence"/>
</dbReference>
<protein>
    <recommendedName>
        <fullName evidence="3">DUF1840 domain-containing protein</fullName>
    </recommendedName>
</protein>
<proteinExistence type="predicted"/>
<sequence length="110" mass="11616">MLIKFKSAASNDVLMFETAAKDFLRCIGKAPDEATGIITVDQLPAAIDSVRAAIAADKTQPLAAADNAGKEVASGDDELDERVEFGQRAVPMLELMERALAEGAPVVWGV</sequence>
<evidence type="ECO:0008006" key="3">
    <source>
        <dbReference type="Google" id="ProtNLM"/>
    </source>
</evidence>
<dbReference type="InterPro" id="IPR014991">
    <property type="entry name" value="DUF1840"/>
</dbReference>
<comment type="caution">
    <text evidence="1">The sequence shown here is derived from an EMBL/GenBank/DDBJ whole genome shotgun (WGS) entry which is preliminary data.</text>
</comment>
<reference evidence="1 2" key="1">
    <citation type="submission" date="2012-09" db="EMBL/GenBank/DDBJ databases">
        <title>Draft Genome Sequences of 6 Strains from Genus Thauera.</title>
        <authorList>
            <person name="Liu B."/>
            <person name="Shapleigh J.P."/>
            <person name="Frostegard A.H."/>
        </authorList>
    </citation>
    <scope>NUCLEOTIDE SEQUENCE [LARGE SCALE GENOMIC DNA]</scope>
    <source>
        <strain evidence="1 2">S2</strain>
    </source>
</reference>
<dbReference type="Pfam" id="PF08895">
    <property type="entry name" value="DUF1840"/>
    <property type="match status" value="1"/>
</dbReference>
<organism evidence="1 2">
    <name type="scientific">Thauera aminoaromatica S2</name>
    <dbReference type="NCBI Taxonomy" id="1234381"/>
    <lineage>
        <taxon>Bacteria</taxon>
        <taxon>Pseudomonadati</taxon>
        <taxon>Pseudomonadota</taxon>
        <taxon>Betaproteobacteria</taxon>
        <taxon>Rhodocyclales</taxon>
        <taxon>Zoogloeaceae</taxon>
        <taxon>Thauera</taxon>
    </lineage>
</organism>
<gene>
    <name evidence="1" type="ORF">C665_03357</name>
</gene>